<dbReference type="Proteomes" id="UP001237642">
    <property type="component" value="Unassembled WGS sequence"/>
</dbReference>
<evidence type="ECO:0000313" key="2">
    <source>
        <dbReference type="EMBL" id="KAK1372372.1"/>
    </source>
</evidence>
<dbReference type="PANTHER" id="PTHR33416:SF17">
    <property type="entry name" value="PROTEIN KAKU4"/>
    <property type="match status" value="1"/>
</dbReference>
<sequence length="472" mass="52139">MNTPSRAQTTVAGTKSGGKIVKRRRYAVKTPYGRSRPRHSPKNTGRKWLTGDFLSDTSRIIAKGAMKFLTFMTDTDYISSSESEDEDDVVSCDDDDVYATSEVSKWKEKDITLTEMIQICPKWVIAKLLPRETFSREESEKLIKIINSRAVDYFSMGVEQNASLMETPSGRSGTHDRCSKAVMQEKHRSEEKKKEISSKSNMVHGLSAFGSVPLQHSGDMVRSYMQACPPWASPSLRPSGLRTPSPLATDLSKDRVTSTSGGSSFPSAQKRGILSARSWSIQDEVRKVRSKAAEDMLHALPSKRNDLLVVSEHKSSENSIVPGGGSTVDQMHLSKFLPEKEHVGPSTIHDSQGPSTIHDSKDSFALGLKQDGMQAEPLSSNPSSSVSEPNQHLIVEGATTTDSYHSVSLEHLVKQHNESDTNTKDGITRRYDLRNSVAPDANSLASLRSSLRLRLSAGIEHNHKQSNSRRNR</sequence>
<evidence type="ECO:0000256" key="1">
    <source>
        <dbReference type="SAM" id="MobiDB-lite"/>
    </source>
</evidence>
<reference evidence="2" key="2">
    <citation type="submission" date="2023-05" db="EMBL/GenBank/DDBJ databases">
        <authorList>
            <person name="Schelkunov M.I."/>
        </authorList>
    </citation>
    <scope>NUCLEOTIDE SEQUENCE</scope>
    <source>
        <strain evidence="2">Hsosn_3</strain>
        <tissue evidence="2">Leaf</tissue>
    </source>
</reference>
<protein>
    <submittedName>
        <fullName evidence="2">Uncharacterized protein</fullName>
    </submittedName>
</protein>
<evidence type="ECO:0000313" key="3">
    <source>
        <dbReference type="Proteomes" id="UP001237642"/>
    </source>
</evidence>
<gene>
    <name evidence="2" type="ORF">POM88_028565</name>
</gene>
<dbReference type="GO" id="GO:0071763">
    <property type="term" value="P:nuclear membrane organization"/>
    <property type="evidence" value="ECO:0007669"/>
    <property type="project" value="TreeGrafter"/>
</dbReference>
<proteinExistence type="predicted"/>
<feature type="region of interest" description="Disordered" evidence="1">
    <location>
        <begin position="232"/>
        <end position="269"/>
    </location>
</feature>
<organism evidence="2 3">
    <name type="scientific">Heracleum sosnowskyi</name>
    <dbReference type="NCBI Taxonomy" id="360622"/>
    <lineage>
        <taxon>Eukaryota</taxon>
        <taxon>Viridiplantae</taxon>
        <taxon>Streptophyta</taxon>
        <taxon>Embryophyta</taxon>
        <taxon>Tracheophyta</taxon>
        <taxon>Spermatophyta</taxon>
        <taxon>Magnoliopsida</taxon>
        <taxon>eudicotyledons</taxon>
        <taxon>Gunneridae</taxon>
        <taxon>Pentapetalae</taxon>
        <taxon>asterids</taxon>
        <taxon>campanulids</taxon>
        <taxon>Apiales</taxon>
        <taxon>Apiaceae</taxon>
        <taxon>Apioideae</taxon>
        <taxon>apioid superclade</taxon>
        <taxon>Tordylieae</taxon>
        <taxon>Tordyliinae</taxon>
        <taxon>Heracleum</taxon>
    </lineage>
</organism>
<keyword evidence="3" id="KW-1185">Reference proteome</keyword>
<dbReference type="GO" id="GO:0005635">
    <property type="term" value="C:nuclear envelope"/>
    <property type="evidence" value="ECO:0007669"/>
    <property type="project" value="TreeGrafter"/>
</dbReference>
<feature type="region of interest" description="Disordered" evidence="1">
    <location>
        <begin position="341"/>
        <end position="361"/>
    </location>
</feature>
<accession>A0AAD8HTV0</accession>
<feature type="compositionally biased region" description="Polar residues" evidence="1">
    <location>
        <begin position="348"/>
        <end position="357"/>
    </location>
</feature>
<feature type="region of interest" description="Disordered" evidence="1">
    <location>
        <begin position="26"/>
        <end position="47"/>
    </location>
</feature>
<dbReference type="EMBL" id="JAUIZM010000007">
    <property type="protein sequence ID" value="KAK1372372.1"/>
    <property type="molecule type" value="Genomic_DNA"/>
</dbReference>
<feature type="compositionally biased region" description="Polar residues" evidence="1">
    <location>
        <begin position="257"/>
        <end position="267"/>
    </location>
</feature>
<dbReference type="PANTHER" id="PTHR33416">
    <property type="entry name" value="NUCLEAR PORE COMPLEX PROTEIN NUP1"/>
    <property type="match status" value="1"/>
</dbReference>
<dbReference type="AlphaFoldDB" id="A0AAD8HTV0"/>
<reference evidence="2" key="1">
    <citation type="submission" date="2023-02" db="EMBL/GenBank/DDBJ databases">
        <title>Genome of toxic invasive species Heracleum sosnowskyi carries increased number of genes despite the absence of recent whole-genome duplications.</title>
        <authorList>
            <person name="Schelkunov M."/>
            <person name="Shtratnikova V."/>
            <person name="Makarenko M."/>
            <person name="Klepikova A."/>
            <person name="Omelchenko D."/>
            <person name="Novikova G."/>
            <person name="Obukhova E."/>
            <person name="Bogdanov V."/>
            <person name="Penin A."/>
            <person name="Logacheva M."/>
        </authorList>
    </citation>
    <scope>NUCLEOTIDE SEQUENCE</scope>
    <source>
        <strain evidence="2">Hsosn_3</strain>
        <tissue evidence="2">Leaf</tissue>
    </source>
</reference>
<feature type="compositionally biased region" description="Basic residues" evidence="1">
    <location>
        <begin position="35"/>
        <end position="45"/>
    </location>
</feature>
<comment type="caution">
    <text evidence="2">The sequence shown here is derived from an EMBL/GenBank/DDBJ whole genome shotgun (WGS) entry which is preliminary data.</text>
</comment>
<name>A0AAD8HTV0_9APIA</name>